<feature type="region of interest" description="Disordered" evidence="1">
    <location>
        <begin position="21"/>
        <end position="57"/>
    </location>
</feature>
<sequence>MTLRLLAACALVTAVSLASPWTATAEPSQPEPGCPVTDPPVINRCGWDKPPDPVPPPPGVTVAQCVDGALDFTQQPNYRSTCSENGGVARWLLG</sequence>
<evidence type="ECO:0008006" key="5">
    <source>
        <dbReference type="Google" id="ProtNLM"/>
    </source>
</evidence>
<name>A0A9X3C368_9MYCO</name>
<dbReference type="EMBL" id="JACKVK010000009">
    <property type="protein sequence ID" value="MCV7422436.1"/>
    <property type="molecule type" value="Genomic_DNA"/>
</dbReference>
<comment type="caution">
    <text evidence="3">The sequence shown here is derived from an EMBL/GenBank/DDBJ whole genome shotgun (WGS) entry which is preliminary data.</text>
</comment>
<evidence type="ECO:0000256" key="1">
    <source>
        <dbReference type="SAM" id="MobiDB-lite"/>
    </source>
</evidence>
<accession>A0A9X3C368</accession>
<gene>
    <name evidence="3" type="ORF">H7K45_17970</name>
</gene>
<reference evidence="3" key="1">
    <citation type="submission" date="2020-07" db="EMBL/GenBank/DDBJ databases">
        <authorList>
            <person name="Pettersson B.M.F."/>
            <person name="Behra P.R.K."/>
            <person name="Ramesh M."/>
            <person name="Das S."/>
            <person name="Dasgupta S."/>
            <person name="Kirsebom L.A."/>
        </authorList>
    </citation>
    <scope>NUCLEOTIDE SEQUENCE</scope>
    <source>
        <strain evidence="3">DSM 44838</strain>
    </source>
</reference>
<dbReference type="Proteomes" id="UP001141629">
    <property type="component" value="Unassembled WGS sequence"/>
</dbReference>
<keyword evidence="2" id="KW-0732">Signal</keyword>
<evidence type="ECO:0000256" key="2">
    <source>
        <dbReference type="SAM" id="SignalP"/>
    </source>
</evidence>
<keyword evidence="4" id="KW-1185">Reference proteome</keyword>
<evidence type="ECO:0000313" key="4">
    <source>
        <dbReference type="Proteomes" id="UP001141629"/>
    </source>
</evidence>
<protein>
    <recommendedName>
        <fullName evidence="5">DUF3761 domain-containing protein</fullName>
    </recommendedName>
</protein>
<evidence type="ECO:0000313" key="3">
    <source>
        <dbReference type="EMBL" id="MCV7422436.1"/>
    </source>
</evidence>
<reference evidence="3" key="2">
    <citation type="journal article" date="2022" name="BMC Genomics">
        <title>Comparative genome analysis of mycobacteria focusing on tRNA and non-coding RNA.</title>
        <authorList>
            <person name="Behra P.R.K."/>
            <person name="Pettersson B.M.F."/>
            <person name="Ramesh M."/>
            <person name="Das S."/>
            <person name="Dasgupta S."/>
            <person name="Kirsebom L.A."/>
        </authorList>
    </citation>
    <scope>NUCLEOTIDE SEQUENCE</scope>
    <source>
        <strain evidence="3">DSM 44838</strain>
    </source>
</reference>
<dbReference type="AlphaFoldDB" id="A0A9X3C368"/>
<feature type="chain" id="PRO_5040793002" description="DUF3761 domain-containing protein" evidence="2">
    <location>
        <begin position="26"/>
        <end position="94"/>
    </location>
</feature>
<dbReference type="RefSeq" id="WP_263997273.1">
    <property type="nucleotide sequence ID" value="NZ_JACKVK010000009.1"/>
</dbReference>
<organism evidence="3 4">
    <name type="scientific">Mycobacterium yunnanensis</name>
    <dbReference type="NCBI Taxonomy" id="368477"/>
    <lineage>
        <taxon>Bacteria</taxon>
        <taxon>Bacillati</taxon>
        <taxon>Actinomycetota</taxon>
        <taxon>Actinomycetes</taxon>
        <taxon>Mycobacteriales</taxon>
        <taxon>Mycobacteriaceae</taxon>
        <taxon>Mycobacterium</taxon>
    </lineage>
</organism>
<proteinExistence type="predicted"/>
<feature type="signal peptide" evidence="2">
    <location>
        <begin position="1"/>
        <end position="25"/>
    </location>
</feature>